<evidence type="ECO:0000259" key="3">
    <source>
        <dbReference type="Pfam" id="PF00931"/>
    </source>
</evidence>
<dbReference type="SUPFAM" id="SSF52540">
    <property type="entry name" value="P-loop containing nucleoside triphosphate hydrolases"/>
    <property type="match status" value="1"/>
</dbReference>
<feature type="region of interest" description="Disordered" evidence="2">
    <location>
        <begin position="1"/>
        <end position="20"/>
    </location>
</feature>
<dbReference type="GO" id="GO:0006952">
    <property type="term" value="P:defense response"/>
    <property type="evidence" value="ECO:0007669"/>
    <property type="project" value="UniProtKB-KW"/>
</dbReference>
<evidence type="ECO:0000256" key="2">
    <source>
        <dbReference type="SAM" id="MobiDB-lite"/>
    </source>
</evidence>
<name>A0A9Q0K597_9MAGN</name>
<sequence length="256" mass="29129">MKANYGRKRKIEERKGNSADMEEQFHDSAVDISQFYIFSLSERRKCQPSTLTKLNSVGLNPSIGACMASRSLRPRLFNQIPQTSSLVNRSKVVGREEDMWEIIKWLLSEKKSSSNNNNNNFSVLSIVGSGGIGKTTLAQLVYNDEKVENHFGLKAWVCVSKDFNVVRLTKEILESATGSSPQTSSLDLLQTKLKEALNKKRFLLVLDDMQKEIYERWEDFRTVFTFGKPGSKILVTTRNKSISSMIWMQDTPLMTL</sequence>
<dbReference type="EMBL" id="JAMYWD010000008">
    <property type="protein sequence ID" value="KAJ4964339.1"/>
    <property type="molecule type" value="Genomic_DNA"/>
</dbReference>
<organism evidence="4 5">
    <name type="scientific">Protea cynaroides</name>
    <dbReference type="NCBI Taxonomy" id="273540"/>
    <lineage>
        <taxon>Eukaryota</taxon>
        <taxon>Viridiplantae</taxon>
        <taxon>Streptophyta</taxon>
        <taxon>Embryophyta</taxon>
        <taxon>Tracheophyta</taxon>
        <taxon>Spermatophyta</taxon>
        <taxon>Magnoliopsida</taxon>
        <taxon>Proteales</taxon>
        <taxon>Proteaceae</taxon>
        <taxon>Protea</taxon>
    </lineage>
</organism>
<dbReference type="FunFam" id="3.40.50.300:FF:001091">
    <property type="entry name" value="Probable disease resistance protein At1g61300"/>
    <property type="match status" value="1"/>
</dbReference>
<accession>A0A9Q0K597</accession>
<dbReference type="PANTHER" id="PTHR36766:SF51">
    <property type="entry name" value="DISEASE RESISTANCE RPP13-LIKE PROTEIN 1"/>
    <property type="match status" value="1"/>
</dbReference>
<dbReference type="Proteomes" id="UP001141806">
    <property type="component" value="Unassembled WGS sequence"/>
</dbReference>
<protein>
    <recommendedName>
        <fullName evidence="3">NB-ARC domain-containing protein</fullName>
    </recommendedName>
</protein>
<gene>
    <name evidence="4" type="ORF">NE237_024278</name>
</gene>
<reference evidence="4" key="1">
    <citation type="journal article" date="2023" name="Plant J.">
        <title>The genome of the king protea, Protea cynaroides.</title>
        <authorList>
            <person name="Chang J."/>
            <person name="Duong T.A."/>
            <person name="Schoeman C."/>
            <person name="Ma X."/>
            <person name="Roodt D."/>
            <person name="Barker N."/>
            <person name="Li Z."/>
            <person name="Van de Peer Y."/>
            <person name="Mizrachi E."/>
        </authorList>
    </citation>
    <scope>NUCLEOTIDE SEQUENCE</scope>
    <source>
        <tissue evidence="4">Young leaves</tissue>
    </source>
</reference>
<keyword evidence="1" id="KW-0611">Plant defense</keyword>
<dbReference type="OrthoDB" id="1435119at2759"/>
<dbReference type="GO" id="GO:0043531">
    <property type="term" value="F:ADP binding"/>
    <property type="evidence" value="ECO:0007669"/>
    <property type="project" value="InterPro"/>
</dbReference>
<dbReference type="AlphaFoldDB" id="A0A9Q0K597"/>
<evidence type="ECO:0000313" key="5">
    <source>
        <dbReference type="Proteomes" id="UP001141806"/>
    </source>
</evidence>
<evidence type="ECO:0000256" key="1">
    <source>
        <dbReference type="ARBA" id="ARBA00022821"/>
    </source>
</evidence>
<feature type="domain" description="NB-ARC" evidence="3">
    <location>
        <begin position="116"/>
        <end position="248"/>
    </location>
</feature>
<dbReference type="PANTHER" id="PTHR36766">
    <property type="entry name" value="PLANT BROAD-SPECTRUM MILDEW RESISTANCE PROTEIN RPW8"/>
    <property type="match status" value="1"/>
</dbReference>
<dbReference type="InterPro" id="IPR027417">
    <property type="entry name" value="P-loop_NTPase"/>
</dbReference>
<feature type="compositionally biased region" description="Basic and acidic residues" evidence="2">
    <location>
        <begin position="10"/>
        <end position="20"/>
    </location>
</feature>
<proteinExistence type="predicted"/>
<evidence type="ECO:0000313" key="4">
    <source>
        <dbReference type="EMBL" id="KAJ4964339.1"/>
    </source>
</evidence>
<keyword evidence="5" id="KW-1185">Reference proteome</keyword>
<dbReference type="PRINTS" id="PR00364">
    <property type="entry name" value="DISEASERSIST"/>
</dbReference>
<comment type="caution">
    <text evidence="4">The sequence shown here is derived from an EMBL/GenBank/DDBJ whole genome shotgun (WGS) entry which is preliminary data.</text>
</comment>
<dbReference type="InterPro" id="IPR002182">
    <property type="entry name" value="NB-ARC"/>
</dbReference>
<dbReference type="Gene3D" id="3.40.50.300">
    <property type="entry name" value="P-loop containing nucleotide triphosphate hydrolases"/>
    <property type="match status" value="1"/>
</dbReference>
<dbReference type="Pfam" id="PF00931">
    <property type="entry name" value="NB-ARC"/>
    <property type="match status" value="1"/>
</dbReference>